<protein>
    <recommendedName>
        <fullName evidence="16">ABC transporter</fullName>
    </recommendedName>
</protein>
<evidence type="ECO:0000313" key="14">
    <source>
        <dbReference type="EMBL" id="CAI4212352.1"/>
    </source>
</evidence>
<organism evidence="14 15">
    <name type="scientific">Parascedosporium putredinis</name>
    <dbReference type="NCBI Taxonomy" id="1442378"/>
    <lineage>
        <taxon>Eukaryota</taxon>
        <taxon>Fungi</taxon>
        <taxon>Dikarya</taxon>
        <taxon>Ascomycota</taxon>
        <taxon>Pezizomycotina</taxon>
        <taxon>Sordariomycetes</taxon>
        <taxon>Hypocreomycetidae</taxon>
        <taxon>Microascales</taxon>
        <taxon>Microascaceae</taxon>
        <taxon>Parascedosporium</taxon>
    </lineage>
</organism>
<dbReference type="Gene3D" id="3.40.50.300">
    <property type="entry name" value="P-loop containing nucleotide triphosphate hydrolases"/>
    <property type="match status" value="2"/>
</dbReference>
<dbReference type="InterPro" id="IPR044746">
    <property type="entry name" value="ABCC_6TM_D1"/>
</dbReference>
<dbReference type="SUPFAM" id="SSF52540">
    <property type="entry name" value="P-loop containing nucleoside triphosphate hydrolases"/>
    <property type="match status" value="2"/>
</dbReference>
<name>A0A9P1M7C6_9PEZI</name>
<dbReference type="InterPro" id="IPR056227">
    <property type="entry name" value="TMD0_ABC"/>
</dbReference>
<dbReference type="Proteomes" id="UP000838763">
    <property type="component" value="Unassembled WGS sequence"/>
</dbReference>
<evidence type="ECO:0000256" key="3">
    <source>
        <dbReference type="ARBA" id="ARBA00022475"/>
    </source>
</evidence>
<keyword evidence="4 11" id="KW-0812">Transmembrane</keyword>
<dbReference type="PANTHER" id="PTHR24223">
    <property type="entry name" value="ATP-BINDING CASSETTE SUB-FAMILY C"/>
    <property type="match status" value="1"/>
</dbReference>
<evidence type="ECO:0000259" key="12">
    <source>
        <dbReference type="PROSITE" id="PS50893"/>
    </source>
</evidence>
<feature type="transmembrane region" description="Helical" evidence="11">
    <location>
        <begin position="1068"/>
        <end position="1092"/>
    </location>
</feature>
<keyword evidence="15" id="KW-1185">Reference proteome</keyword>
<evidence type="ECO:0000256" key="2">
    <source>
        <dbReference type="ARBA" id="ARBA00022448"/>
    </source>
</evidence>
<feature type="compositionally biased region" description="Basic and acidic residues" evidence="10">
    <location>
        <begin position="1305"/>
        <end position="1325"/>
    </location>
</feature>
<proteinExistence type="predicted"/>
<dbReference type="PANTHER" id="PTHR24223:SF399">
    <property type="entry name" value="ABC TRANSPORTER ATNG"/>
    <property type="match status" value="1"/>
</dbReference>
<feature type="transmembrane region" description="Helical" evidence="11">
    <location>
        <begin position="118"/>
        <end position="135"/>
    </location>
</feature>
<feature type="transmembrane region" description="Helical" evidence="11">
    <location>
        <begin position="882"/>
        <end position="908"/>
    </location>
</feature>
<keyword evidence="6" id="KW-0067">ATP-binding</keyword>
<dbReference type="InterPro" id="IPR003439">
    <property type="entry name" value="ABC_transporter-like_ATP-bd"/>
</dbReference>
<gene>
    <name evidence="14" type="ORF">PPNO1_LOCUS2118</name>
</gene>
<dbReference type="InterPro" id="IPR003593">
    <property type="entry name" value="AAA+_ATPase"/>
</dbReference>
<dbReference type="OrthoDB" id="6500128at2759"/>
<dbReference type="InterPro" id="IPR011527">
    <property type="entry name" value="ABC1_TM_dom"/>
</dbReference>
<dbReference type="Pfam" id="PF24357">
    <property type="entry name" value="TMD0_ABC"/>
    <property type="match status" value="1"/>
</dbReference>
<evidence type="ECO:0000256" key="1">
    <source>
        <dbReference type="ARBA" id="ARBA00004651"/>
    </source>
</evidence>
<feature type="transmembrane region" description="Helical" evidence="11">
    <location>
        <begin position="840"/>
        <end position="862"/>
    </location>
</feature>
<dbReference type="InterPro" id="IPR027417">
    <property type="entry name" value="P-loop_NTPase"/>
</dbReference>
<feature type="domain" description="ABC transporter" evidence="12">
    <location>
        <begin position="577"/>
        <end position="796"/>
    </location>
</feature>
<evidence type="ECO:0000256" key="6">
    <source>
        <dbReference type="ARBA" id="ARBA00022840"/>
    </source>
</evidence>
<dbReference type="SMART" id="SM00382">
    <property type="entry name" value="AAA"/>
    <property type="match status" value="2"/>
</dbReference>
<dbReference type="PROSITE" id="PS50893">
    <property type="entry name" value="ABC_TRANSPORTER_2"/>
    <property type="match status" value="2"/>
</dbReference>
<comment type="subcellular location">
    <subcellularLocation>
        <location evidence="1">Cell membrane</location>
        <topology evidence="1">Multi-pass membrane protein</topology>
    </subcellularLocation>
</comment>
<evidence type="ECO:0000256" key="7">
    <source>
        <dbReference type="ARBA" id="ARBA00022989"/>
    </source>
</evidence>
<evidence type="ECO:0000256" key="5">
    <source>
        <dbReference type="ARBA" id="ARBA00022741"/>
    </source>
</evidence>
<evidence type="ECO:0000256" key="4">
    <source>
        <dbReference type="ARBA" id="ARBA00022692"/>
    </source>
</evidence>
<dbReference type="CDD" id="cd18580">
    <property type="entry name" value="ABC_6TM_ABCC_D2"/>
    <property type="match status" value="1"/>
</dbReference>
<evidence type="ECO:0000256" key="8">
    <source>
        <dbReference type="ARBA" id="ARBA00023136"/>
    </source>
</evidence>
<feature type="transmembrane region" description="Helical" evidence="11">
    <location>
        <begin position="54"/>
        <end position="77"/>
    </location>
</feature>
<comment type="caution">
    <text evidence="14">The sequence shown here is derived from an EMBL/GenBank/DDBJ whole genome shotgun (WGS) entry which is preliminary data.</text>
</comment>
<feature type="domain" description="ABC transporter" evidence="12">
    <location>
        <begin position="1148"/>
        <end position="1421"/>
    </location>
</feature>
<dbReference type="GO" id="GO:0016887">
    <property type="term" value="F:ATP hydrolysis activity"/>
    <property type="evidence" value="ECO:0007669"/>
    <property type="project" value="InterPro"/>
</dbReference>
<feature type="region of interest" description="Disordered" evidence="10">
    <location>
        <begin position="1280"/>
        <end position="1325"/>
    </location>
</feature>
<dbReference type="InterPro" id="IPR036640">
    <property type="entry name" value="ABC1_TM_sf"/>
</dbReference>
<evidence type="ECO:0000259" key="13">
    <source>
        <dbReference type="PROSITE" id="PS50929"/>
    </source>
</evidence>
<accession>A0A9P1M7C6</accession>
<dbReference type="GO" id="GO:0140359">
    <property type="term" value="F:ABC-type transporter activity"/>
    <property type="evidence" value="ECO:0007669"/>
    <property type="project" value="InterPro"/>
</dbReference>
<dbReference type="InterPro" id="IPR044726">
    <property type="entry name" value="ABCC_6TM_D2"/>
</dbReference>
<evidence type="ECO:0008006" key="16">
    <source>
        <dbReference type="Google" id="ProtNLM"/>
    </source>
</evidence>
<keyword evidence="7 11" id="KW-1133">Transmembrane helix</keyword>
<evidence type="ECO:0000256" key="11">
    <source>
        <dbReference type="SAM" id="Phobius"/>
    </source>
</evidence>
<dbReference type="InterPro" id="IPR050173">
    <property type="entry name" value="ABC_transporter_C-like"/>
</dbReference>
<feature type="transmembrane region" description="Helical" evidence="11">
    <location>
        <begin position="372"/>
        <end position="392"/>
    </location>
</feature>
<dbReference type="Pfam" id="PF00005">
    <property type="entry name" value="ABC_tran"/>
    <property type="match status" value="2"/>
</dbReference>
<evidence type="ECO:0000256" key="9">
    <source>
        <dbReference type="ARBA" id="ARBA00023180"/>
    </source>
</evidence>
<feature type="transmembrane region" description="Helical" evidence="11">
    <location>
        <begin position="961"/>
        <end position="982"/>
    </location>
</feature>
<reference evidence="14" key="1">
    <citation type="submission" date="2022-11" db="EMBL/GenBank/DDBJ databases">
        <authorList>
            <person name="Scott C."/>
            <person name="Bruce N."/>
        </authorList>
    </citation>
    <scope>NUCLEOTIDE SEQUENCE</scope>
</reference>
<feature type="transmembrane region" description="Helical" evidence="11">
    <location>
        <begin position="89"/>
        <end position="106"/>
    </location>
</feature>
<dbReference type="GO" id="GO:0005524">
    <property type="term" value="F:ATP binding"/>
    <property type="evidence" value="ECO:0007669"/>
    <property type="project" value="UniProtKB-KW"/>
</dbReference>
<dbReference type="SUPFAM" id="SSF90123">
    <property type="entry name" value="ABC transporter transmembrane region"/>
    <property type="match status" value="2"/>
</dbReference>
<dbReference type="PROSITE" id="PS50929">
    <property type="entry name" value="ABC_TM1F"/>
    <property type="match status" value="2"/>
</dbReference>
<dbReference type="CDD" id="cd18579">
    <property type="entry name" value="ABC_6TM_ABCC_D1"/>
    <property type="match status" value="1"/>
</dbReference>
<evidence type="ECO:0000256" key="10">
    <source>
        <dbReference type="SAM" id="MobiDB-lite"/>
    </source>
</evidence>
<feature type="compositionally biased region" description="Low complexity" evidence="10">
    <location>
        <begin position="1280"/>
        <end position="1298"/>
    </location>
</feature>
<feature type="domain" description="ABC transmembrane type-1" evidence="13">
    <location>
        <begin position="851"/>
        <end position="1127"/>
    </location>
</feature>
<dbReference type="Pfam" id="PF00664">
    <property type="entry name" value="ABC_membrane"/>
    <property type="match status" value="2"/>
</dbReference>
<feature type="transmembrane region" description="Helical" evidence="11">
    <location>
        <begin position="22"/>
        <end position="42"/>
    </location>
</feature>
<feature type="domain" description="ABC transmembrane type-1" evidence="13">
    <location>
        <begin position="267"/>
        <end position="543"/>
    </location>
</feature>
<dbReference type="Gene3D" id="1.20.1560.10">
    <property type="entry name" value="ABC transporter type 1, transmembrane domain"/>
    <property type="match status" value="2"/>
</dbReference>
<keyword evidence="8 11" id="KW-0472">Membrane</keyword>
<feature type="transmembrane region" description="Helical" evidence="11">
    <location>
        <begin position="479"/>
        <end position="504"/>
    </location>
</feature>
<dbReference type="GO" id="GO:0005886">
    <property type="term" value="C:plasma membrane"/>
    <property type="evidence" value="ECO:0007669"/>
    <property type="project" value="UniProtKB-SubCell"/>
</dbReference>
<evidence type="ECO:0000313" key="15">
    <source>
        <dbReference type="Proteomes" id="UP000838763"/>
    </source>
</evidence>
<dbReference type="EMBL" id="CALLCH030000004">
    <property type="protein sequence ID" value="CAI4212352.1"/>
    <property type="molecule type" value="Genomic_DNA"/>
</dbReference>
<keyword evidence="3" id="KW-1003">Cell membrane</keyword>
<feature type="transmembrane region" description="Helical" evidence="11">
    <location>
        <begin position="399"/>
        <end position="418"/>
    </location>
</feature>
<feature type="region of interest" description="Disordered" evidence="10">
    <location>
        <begin position="702"/>
        <end position="721"/>
    </location>
</feature>
<keyword evidence="2" id="KW-0813">Transport</keyword>
<keyword evidence="5" id="KW-0547">Nucleotide-binding</keyword>
<sequence>MGPWAGPCRGGLDFTLLFEESIFSILPSALLFLAAPIQLIWVRGKTKTTRGGPLLPSKLALIIIMGLLKLSLVLLWALQSPQEKTRTTLPASVLNFLVIGPLFVFSCTEHVFRIRPSVVIQIFLLLTTIFDVARIRTLWLMPGAMAFAATECGALAVKIGLVIAEAWPKHKLVVDDLQLYSGEQLSGFYSKTLFLWLMKTLWNGTIPPIPDPADLAGPQNEETAERRRTTFRTHWARRPDKQGKTALFATLVKAMPGHFLLPFVPRVIIVGVTLTQPMLLRRMLEFVQEDPETKDINVGYTLIGAFALVYGLAAVFNGWFHHACNKLALELRSQLVDATYNHLLRLRLSALDTGKATTLINVDMQHIMDGSLILHDIWASVLTLAIATYMLYKQIQLAFIAPLLCTLVLTIVGGAFGGPLGNRQVAWLASTESRVKSTMNMISSFKEVKMLGLAPAYFKSLKKLRFDEVQLGRKFRRVVSVLITLSAASTQVSILVAYGGFAIISKLHGVPLTTETLFASLALLRISLDPLFLLIQGTPHLVSLFKCLGRIQDLLNDERRLTESYQDPAVGSGIYSMSSKTLTASSADSSPDPNNPYPLYLNHVSHLGFGDFRPPRTSVGSGKSTLLKSLLGELEQVSGVRVIQPNLKIAYCDQEPWLLDQTVQKNITGDLEYDPEWYSTVVEACALQQDIAQFGRGSETRVGSGGSAMSGGQRAELPSPVPGLDRKSTQHIFSSLFSHSGLLNTIHCAVVLTTHSTQLLPRFETIVVLDNGKVTHQDGYYELLAEGVLNEDALSSAQEAAGDGPVEGRLAADIESKPYLAEDEDAMKNQAPSDSSVYKYFFKACGSAGMALFFVLAAVLAAERSFENVWLKMWAESTEDSLTYYICVFTGLIMGGLVLLYGICFFFFDVLLVSSSLKLYFGQLETLIQSPISYVVTVGSTTIANRFIQDIMLVDDELPMALVNVTTAFFGAFAESIIIFISSKYVSVSVPLLLLVLWVIQRFYLRTSKQLRLMDIEAKAPLSAFMLETIKGIASIRAFGRSTEFTRRNRGHLEDSQKALFMLLSVQVWLKMVLDFVVCFLAILVTTLAVVFQSSQSPGFLGLALVNLISLSSSFKYLITFWANLESSIGAVGRIKRFNEEAKPEEPMQLPEPYPSPKLPLALENVNLSIDPGSKVAICGRSGSGKSSLLGTLLRCLDLTSGSIVIDGQDITRIDRDALRGRIMTLPQKSLFIDDSIRQNMLLWEEDPSLTSDEVDRRIEAALRRVGLWDVLFERKPISASSSEAPMSSRTSLKSSSSATACPTEDGKSKDEKKSDKSEEKEKKIEEVVSLDSSLDAEERLSIGQQQLFCLARALFQRSESHIEIIKRDLKGKTVIEVIHRLEHIMEFDTVVVVDRGRVVEIGNPGELLQMSDGYLRELYQTSNM</sequence>
<feature type="transmembrane region" description="Helical" evidence="11">
    <location>
        <begin position="300"/>
        <end position="320"/>
    </location>
</feature>
<keyword evidence="9" id="KW-0325">Glycoprotein</keyword>
<feature type="transmembrane region" description="Helical" evidence="11">
    <location>
        <begin position="988"/>
        <end position="1005"/>
    </location>
</feature>